<dbReference type="NCBIfam" id="NF042415">
    <property type="entry name" value="STY0301_fam"/>
    <property type="match status" value="1"/>
</dbReference>
<evidence type="ECO:0000313" key="1">
    <source>
        <dbReference type="EMBL" id="WED44479.1"/>
    </source>
</evidence>
<name>A0ABY8AUW7_9GAMM</name>
<keyword evidence="2" id="KW-1185">Reference proteome</keyword>
<dbReference type="RefSeq" id="WP_275090298.1">
    <property type="nucleotide sequence ID" value="NZ_CP119078.1"/>
</dbReference>
<organism evidence="1 2">
    <name type="scientific">Legionella cardiaca</name>
    <dbReference type="NCBI Taxonomy" id="1071983"/>
    <lineage>
        <taxon>Bacteria</taxon>
        <taxon>Pseudomonadati</taxon>
        <taxon>Pseudomonadota</taxon>
        <taxon>Gammaproteobacteria</taxon>
        <taxon>Legionellales</taxon>
        <taxon>Legionellaceae</taxon>
        <taxon>Legionella</taxon>
    </lineage>
</organism>
<sequence length="143" mass="16101">MNQKLQKFVLITTLIYNSQLFSASIDLPACPAKINVKENLTSLPTDWELLPATSNHFLVAISIYSGHPDELASLKPDFISKKKAKWSFSANESVYIVCEYNKTSIRLTSRLPANLSSCEVNFDPSTRSESGFLPKQVNCYKRH</sequence>
<evidence type="ECO:0000313" key="2">
    <source>
        <dbReference type="Proteomes" id="UP001222087"/>
    </source>
</evidence>
<dbReference type="EMBL" id="CP119078">
    <property type="protein sequence ID" value="WED44479.1"/>
    <property type="molecule type" value="Genomic_DNA"/>
</dbReference>
<gene>
    <name evidence="1" type="ORF">PXX05_06755</name>
</gene>
<dbReference type="Proteomes" id="UP001222087">
    <property type="component" value="Chromosome"/>
</dbReference>
<accession>A0ABY8AUW7</accession>
<reference evidence="1 2" key="1">
    <citation type="submission" date="2023-02" db="EMBL/GenBank/DDBJ databases">
        <title>Genome Sequence of L. cardiaca H63T.</title>
        <authorList>
            <person name="Lopez A.E."/>
            <person name="Cianciotto N.P."/>
        </authorList>
    </citation>
    <scope>NUCLEOTIDE SEQUENCE [LARGE SCALE GENOMIC DNA]</scope>
    <source>
        <strain evidence="1 2">H63</strain>
    </source>
</reference>
<dbReference type="InterPro" id="IPR049973">
    <property type="entry name" value="STY0301-like"/>
</dbReference>
<protein>
    <submittedName>
        <fullName evidence="1">Uncharacterized protein</fullName>
    </submittedName>
</protein>
<proteinExistence type="predicted"/>